<evidence type="ECO:0000313" key="4">
    <source>
        <dbReference type="Proteomes" id="UP000092600"/>
    </source>
</evidence>
<comment type="similarity">
    <text evidence="1">Belongs to the multi antimicrobial extrusion (MATE) (TC 2.A.66.1) family.</text>
</comment>
<dbReference type="InterPro" id="IPR002528">
    <property type="entry name" value="MATE_fam"/>
</dbReference>
<evidence type="ECO:0000313" key="3">
    <source>
        <dbReference type="EMBL" id="OAY65259.1"/>
    </source>
</evidence>
<feature type="transmembrane region" description="Helical" evidence="2">
    <location>
        <begin position="97"/>
        <end position="115"/>
    </location>
</feature>
<organism evidence="3 4">
    <name type="scientific">Ananas comosus</name>
    <name type="common">Pineapple</name>
    <name type="synonym">Ananas ananas</name>
    <dbReference type="NCBI Taxonomy" id="4615"/>
    <lineage>
        <taxon>Eukaryota</taxon>
        <taxon>Viridiplantae</taxon>
        <taxon>Streptophyta</taxon>
        <taxon>Embryophyta</taxon>
        <taxon>Tracheophyta</taxon>
        <taxon>Spermatophyta</taxon>
        <taxon>Magnoliopsida</taxon>
        <taxon>Liliopsida</taxon>
        <taxon>Poales</taxon>
        <taxon>Bromeliaceae</taxon>
        <taxon>Bromelioideae</taxon>
        <taxon>Ananas</taxon>
    </lineage>
</organism>
<keyword evidence="2" id="KW-1133">Transmembrane helix</keyword>
<dbReference type="AlphaFoldDB" id="A0A199UKK2"/>
<keyword evidence="2" id="KW-0812">Transmembrane</keyword>
<comment type="caution">
    <text evidence="3">The sequence shown here is derived from an EMBL/GenBank/DDBJ whole genome shotgun (WGS) entry which is preliminary data.</text>
</comment>
<sequence>MEWSAFEVLVLLSGLLPNPQLETSVLSISLNSSSMVFMVPFGLGAAVSNEEEVVNYMAIMLPILAISIVLDAIQAVLSGVARGCGWQKIGAFVNLGTYYIVGIPTAVVLAFALHFGGKGRKAKNRVFSSTIATDMRI</sequence>
<name>A0A199UKK2_ANACO</name>
<protein>
    <submittedName>
        <fullName evidence="3">Protein DETOXIFICATION 12</fullName>
    </submittedName>
</protein>
<reference evidence="3 4" key="1">
    <citation type="journal article" date="2016" name="DNA Res.">
        <title>The draft genome of MD-2 pineapple using hybrid error correction of long reads.</title>
        <authorList>
            <person name="Redwan R.M."/>
            <person name="Saidin A."/>
            <person name="Kumar S.V."/>
        </authorList>
    </citation>
    <scope>NUCLEOTIDE SEQUENCE [LARGE SCALE GENOMIC DNA]</scope>
    <source>
        <strain evidence="4">cv. MD2</strain>
        <tissue evidence="3">Leaf</tissue>
    </source>
</reference>
<evidence type="ECO:0000256" key="2">
    <source>
        <dbReference type="SAM" id="Phobius"/>
    </source>
</evidence>
<accession>A0A199UKK2</accession>
<dbReference type="EMBL" id="LSRQ01007109">
    <property type="protein sequence ID" value="OAY65259.1"/>
    <property type="molecule type" value="Genomic_DNA"/>
</dbReference>
<dbReference type="STRING" id="4615.A0A199UKK2"/>
<dbReference type="GO" id="GO:0015297">
    <property type="term" value="F:antiporter activity"/>
    <property type="evidence" value="ECO:0007669"/>
    <property type="project" value="InterPro"/>
</dbReference>
<dbReference type="Pfam" id="PF01554">
    <property type="entry name" value="MatE"/>
    <property type="match status" value="1"/>
</dbReference>
<gene>
    <name evidence="3" type="ORF">ACMD2_15914</name>
</gene>
<dbReference type="PANTHER" id="PTHR11206">
    <property type="entry name" value="MULTIDRUG RESISTANCE PROTEIN"/>
    <property type="match status" value="1"/>
</dbReference>
<evidence type="ECO:0000256" key="1">
    <source>
        <dbReference type="ARBA" id="ARBA00010199"/>
    </source>
</evidence>
<dbReference type="GO" id="GO:0016020">
    <property type="term" value="C:membrane"/>
    <property type="evidence" value="ECO:0007669"/>
    <property type="project" value="InterPro"/>
</dbReference>
<keyword evidence="2" id="KW-0472">Membrane</keyword>
<feature type="transmembrane region" description="Helical" evidence="2">
    <location>
        <begin position="25"/>
        <end position="47"/>
    </location>
</feature>
<feature type="transmembrane region" description="Helical" evidence="2">
    <location>
        <begin position="54"/>
        <end position="77"/>
    </location>
</feature>
<dbReference type="GO" id="GO:0042910">
    <property type="term" value="F:xenobiotic transmembrane transporter activity"/>
    <property type="evidence" value="ECO:0007669"/>
    <property type="project" value="InterPro"/>
</dbReference>
<proteinExistence type="inferred from homology"/>
<dbReference type="Proteomes" id="UP000092600">
    <property type="component" value="Unassembled WGS sequence"/>
</dbReference>